<evidence type="ECO:0000256" key="2">
    <source>
        <dbReference type="ARBA" id="ARBA00022692"/>
    </source>
</evidence>
<reference evidence="8" key="1">
    <citation type="journal article" date="2023" name="Mol. Biol. Evol.">
        <title>Third-Generation Sequencing Reveals the Adaptive Role of the Epigenome in Three Deep-Sea Polychaetes.</title>
        <authorList>
            <person name="Perez M."/>
            <person name="Aroh O."/>
            <person name="Sun Y."/>
            <person name="Lan Y."/>
            <person name="Juniper S.K."/>
            <person name="Young C.R."/>
            <person name="Angers B."/>
            <person name="Qian P.Y."/>
        </authorList>
    </citation>
    <scope>NUCLEOTIDE SEQUENCE</scope>
    <source>
        <strain evidence="8">R07B-5</strain>
    </source>
</reference>
<dbReference type="Proteomes" id="UP001209878">
    <property type="component" value="Unassembled WGS sequence"/>
</dbReference>
<keyword evidence="5" id="KW-0472">Membrane</keyword>
<comment type="subcellular location">
    <subcellularLocation>
        <location evidence="1">Membrane</location>
    </subcellularLocation>
</comment>
<dbReference type="Pfam" id="PF00211">
    <property type="entry name" value="Guanylate_cyc"/>
    <property type="match status" value="1"/>
</dbReference>
<evidence type="ECO:0000259" key="7">
    <source>
        <dbReference type="PROSITE" id="PS50125"/>
    </source>
</evidence>
<dbReference type="GO" id="GO:0004016">
    <property type="term" value="F:adenylate cyclase activity"/>
    <property type="evidence" value="ECO:0007669"/>
    <property type="project" value="TreeGrafter"/>
</dbReference>
<dbReference type="GO" id="GO:0035556">
    <property type="term" value="P:intracellular signal transduction"/>
    <property type="evidence" value="ECO:0007669"/>
    <property type="project" value="InterPro"/>
</dbReference>
<evidence type="ECO:0000256" key="6">
    <source>
        <dbReference type="ARBA" id="ARBA00023239"/>
    </source>
</evidence>
<dbReference type="EMBL" id="JAODUO010000527">
    <property type="protein sequence ID" value="KAK2178849.1"/>
    <property type="molecule type" value="Genomic_DNA"/>
</dbReference>
<evidence type="ECO:0000256" key="5">
    <source>
        <dbReference type="ARBA" id="ARBA00023136"/>
    </source>
</evidence>
<name>A0AAD9KWB9_RIDPI</name>
<keyword evidence="3" id="KW-0547">Nucleotide-binding</keyword>
<dbReference type="GO" id="GO:0001653">
    <property type="term" value="F:peptide receptor activity"/>
    <property type="evidence" value="ECO:0007669"/>
    <property type="project" value="TreeGrafter"/>
</dbReference>
<evidence type="ECO:0000313" key="8">
    <source>
        <dbReference type="EMBL" id="KAK2178849.1"/>
    </source>
</evidence>
<sequence>MPRYCLFGQAVSIATRLESTGAALRIQVSDNCKTLLDQLGKYDFNERGQIEVKVRRIKFLMERVTHINMMWSIS</sequence>
<dbReference type="PROSITE" id="PS50125">
    <property type="entry name" value="GUANYLATE_CYCLASE_2"/>
    <property type="match status" value="1"/>
</dbReference>
<feature type="domain" description="Guanylate cyclase" evidence="7">
    <location>
        <begin position="1"/>
        <end position="18"/>
    </location>
</feature>
<evidence type="ECO:0000313" key="9">
    <source>
        <dbReference type="Proteomes" id="UP001209878"/>
    </source>
</evidence>
<evidence type="ECO:0000256" key="3">
    <source>
        <dbReference type="ARBA" id="ARBA00022741"/>
    </source>
</evidence>
<protein>
    <recommendedName>
        <fullName evidence="7">Guanylate cyclase domain-containing protein</fullName>
    </recommendedName>
</protein>
<dbReference type="PANTHER" id="PTHR11920">
    <property type="entry name" value="GUANYLYL CYCLASE"/>
    <property type="match status" value="1"/>
</dbReference>
<dbReference type="InterPro" id="IPR050401">
    <property type="entry name" value="Cyclic_nucleotide_synthase"/>
</dbReference>
<evidence type="ECO:0000256" key="1">
    <source>
        <dbReference type="ARBA" id="ARBA00004370"/>
    </source>
</evidence>
<dbReference type="InterPro" id="IPR029787">
    <property type="entry name" value="Nucleotide_cyclase"/>
</dbReference>
<dbReference type="GO" id="GO:0000166">
    <property type="term" value="F:nucleotide binding"/>
    <property type="evidence" value="ECO:0007669"/>
    <property type="project" value="UniProtKB-KW"/>
</dbReference>
<gene>
    <name evidence="8" type="ORF">NP493_527g06032</name>
</gene>
<dbReference type="SUPFAM" id="SSF55073">
    <property type="entry name" value="Nucleotide cyclase"/>
    <property type="match status" value="1"/>
</dbReference>
<accession>A0AAD9KWB9</accession>
<dbReference type="GO" id="GO:0007168">
    <property type="term" value="P:receptor guanylyl cyclase signaling pathway"/>
    <property type="evidence" value="ECO:0007669"/>
    <property type="project" value="TreeGrafter"/>
</dbReference>
<organism evidence="8 9">
    <name type="scientific">Ridgeia piscesae</name>
    <name type="common">Tubeworm</name>
    <dbReference type="NCBI Taxonomy" id="27915"/>
    <lineage>
        <taxon>Eukaryota</taxon>
        <taxon>Metazoa</taxon>
        <taxon>Spiralia</taxon>
        <taxon>Lophotrochozoa</taxon>
        <taxon>Annelida</taxon>
        <taxon>Polychaeta</taxon>
        <taxon>Sedentaria</taxon>
        <taxon>Canalipalpata</taxon>
        <taxon>Sabellida</taxon>
        <taxon>Siboglinidae</taxon>
        <taxon>Ridgeia</taxon>
    </lineage>
</organism>
<keyword evidence="9" id="KW-1185">Reference proteome</keyword>
<keyword evidence="6" id="KW-0456">Lyase</keyword>
<dbReference type="InterPro" id="IPR001054">
    <property type="entry name" value="A/G_cyclase"/>
</dbReference>
<keyword evidence="2" id="KW-0812">Transmembrane</keyword>
<proteinExistence type="predicted"/>
<keyword evidence="4" id="KW-1133">Transmembrane helix</keyword>
<comment type="caution">
    <text evidence="8">The sequence shown here is derived from an EMBL/GenBank/DDBJ whole genome shotgun (WGS) entry which is preliminary data.</text>
</comment>
<dbReference type="PANTHER" id="PTHR11920:SF335">
    <property type="entry name" value="GUANYLATE CYCLASE"/>
    <property type="match status" value="1"/>
</dbReference>
<dbReference type="Gene3D" id="3.30.70.1230">
    <property type="entry name" value="Nucleotide cyclase"/>
    <property type="match status" value="1"/>
</dbReference>
<evidence type="ECO:0000256" key="4">
    <source>
        <dbReference type="ARBA" id="ARBA00022989"/>
    </source>
</evidence>
<dbReference type="GO" id="GO:0005886">
    <property type="term" value="C:plasma membrane"/>
    <property type="evidence" value="ECO:0007669"/>
    <property type="project" value="TreeGrafter"/>
</dbReference>
<dbReference type="GO" id="GO:0004383">
    <property type="term" value="F:guanylate cyclase activity"/>
    <property type="evidence" value="ECO:0007669"/>
    <property type="project" value="TreeGrafter"/>
</dbReference>
<dbReference type="AlphaFoldDB" id="A0AAD9KWB9"/>